<dbReference type="EMBL" id="VWOX01000005">
    <property type="protein sequence ID" value="KAA5543679.1"/>
    <property type="molecule type" value="Genomic_DNA"/>
</dbReference>
<reference evidence="1 2" key="1">
    <citation type="submission" date="2019-08" db="EMBL/GenBank/DDBJ databases">
        <authorList>
            <person name="Dhanesh K."/>
            <person name="Kumar G."/>
            <person name="Sasikala C."/>
            <person name="Venkata Ramana C."/>
        </authorList>
    </citation>
    <scope>NUCLEOTIDE SEQUENCE [LARGE SCALE GENOMIC DNA]</scope>
    <source>
        <strain evidence="1 2">JC645</strain>
    </source>
</reference>
<protein>
    <submittedName>
        <fullName evidence="1">Uncharacterized protein</fullName>
    </submittedName>
</protein>
<accession>A0A5M6DC71</accession>
<evidence type="ECO:0000313" key="1">
    <source>
        <dbReference type="EMBL" id="KAA5543679.1"/>
    </source>
</evidence>
<name>A0A5M6DC71_9BACT</name>
<dbReference type="AlphaFoldDB" id="A0A5M6DC71"/>
<keyword evidence="2" id="KW-1185">Reference proteome</keyword>
<organism evidence="1 2">
    <name type="scientific">Roseiconus nitratireducens</name>
    <dbReference type="NCBI Taxonomy" id="2605748"/>
    <lineage>
        <taxon>Bacteria</taxon>
        <taxon>Pseudomonadati</taxon>
        <taxon>Planctomycetota</taxon>
        <taxon>Planctomycetia</taxon>
        <taxon>Pirellulales</taxon>
        <taxon>Pirellulaceae</taxon>
        <taxon>Roseiconus</taxon>
    </lineage>
</organism>
<dbReference type="RefSeq" id="WP_150076430.1">
    <property type="nucleotide sequence ID" value="NZ_VWOX01000005.1"/>
</dbReference>
<sequence length="180" mass="20510">MAEYSYNTVPTPNEHKDNRFRCRVLGPSRAILRAGGRPLNVDVRETSGTGFTLGMPRRVAKKLREGKQYELSFDDRRMEVIAEQFLEPVDGEHRLEVTTHFEYEPKERWAFRLPFTRGRRIATHDSSTNKTIAYGGFVLVLFCTMALPGIGEDLGTAPRIHKAIKIVGKNLAEVVHEIRN</sequence>
<proteinExistence type="predicted"/>
<gene>
    <name evidence="1" type="ORF">FYK55_10785</name>
</gene>
<evidence type="ECO:0000313" key="2">
    <source>
        <dbReference type="Proteomes" id="UP000324479"/>
    </source>
</evidence>
<dbReference type="Proteomes" id="UP000324479">
    <property type="component" value="Unassembled WGS sequence"/>
</dbReference>
<comment type="caution">
    <text evidence="1">The sequence shown here is derived from an EMBL/GenBank/DDBJ whole genome shotgun (WGS) entry which is preliminary data.</text>
</comment>